<dbReference type="Pfam" id="PF21672">
    <property type="entry name" value="COMM_HN"/>
    <property type="match status" value="1"/>
</dbReference>
<dbReference type="Proteomes" id="UP001152759">
    <property type="component" value="Chromosome 4"/>
</dbReference>
<dbReference type="OrthoDB" id="1917519at2759"/>
<reference evidence="4" key="1">
    <citation type="submission" date="2021-12" db="EMBL/GenBank/DDBJ databases">
        <authorList>
            <person name="King R."/>
        </authorList>
    </citation>
    <scope>NUCLEOTIDE SEQUENCE</scope>
</reference>
<dbReference type="InterPro" id="IPR037355">
    <property type="entry name" value="COMMD3"/>
</dbReference>
<dbReference type="PROSITE" id="PS51269">
    <property type="entry name" value="COMM"/>
    <property type="match status" value="1"/>
</dbReference>
<dbReference type="Pfam" id="PF07258">
    <property type="entry name" value="COMM_domain"/>
    <property type="match status" value="1"/>
</dbReference>
<sequence length="195" mass="21817">MKISQEITVGLKRLCNKSVVSDNDFQAILRQSASVLSNYGAADDSYISQLEGARKDTLKEAYASAVTLLTEAARNDLSSSSFSSFLEAYNLNPSRLEELVIIYANCVEKIQQNLRLFNHCLPHVVDVKWRLDCCVKSNSSGGPGYLLYFVQFLCQSPDKSSSTIDFVCTVEQLREMVEKLKDANRKVEKIANLTK</sequence>
<dbReference type="KEGG" id="btab:109036448"/>
<feature type="domain" description="COMM" evidence="3">
    <location>
        <begin position="123"/>
        <end position="191"/>
    </location>
</feature>
<dbReference type="GO" id="GO:0006814">
    <property type="term" value="P:sodium ion transport"/>
    <property type="evidence" value="ECO:0007669"/>
    <property type="project" value="InterPro"/>
</dbReference>
<dbReference type="AlphaFoldDB" id="A0A9P0AC93"/>
<dbReference type="PANTHER" id="PTHR31159:SF1">
    <property type="entry name" value="COMM DOMAIN-CONTAINING PROTEIN 3"/>
    <property type="match status" value="1"/>
</dbReference>
<comment type="similarity">
    <text evidence="2">Belongs to the COMM domain-containing protein 3 family.</text>
</comment>
<proteinExistence type="inferred from homology"/>
<evidence type="ECO:0000313" key="4">
    <source>
        <dbReference type="EMBL" id="CAH0388722.1"/>
    </source>
</evidence>
<evidence type="ECO:0000256" key="1">
    <source>
        <dbReference type="ARBA" id="ARBA00016548"/>
    </source>
</evidence>
<evidence type="ECO:0000313" key="5">
    <source>
        <dbReference type="Proteomes" id="UP001152759"/>
    </source>
</evidence>
<dbReference type="InterPro" id="IPR017920">
    <property type="entry name" value="COMM"/>
</dbReference>
<organism evidence="4 5">
    <name type="scientific">Bemisia tabaci</name>
    <name type="common">Sweetpotato whitefly</name>
    <name type="synonym">Aleurodes tabaci</name>
    <dbReference type="NCBI Taxonomy" id="7038"/>
    <lineage>
        <taxon>Eukaryota</taxon>
        <taxon>Metazoa</taxon>
        <taxon>Ecdysozoa</taxon>
        <taxon>Arthropoda</taxon>
        <taxon>Hexapoda</taxon>
        <taxon>Insecta</taxon>
        <taxon>Pterygota</taxon>
        <taxon>Neoptera</taxon>
        <taxon>Paraneoptera</taxon>
        <taxon>Hemiptera</taxon>
        <taxon>Sternorrhyncha</taxon>
        <taxon>Aleyrodoidea</taxon>
        <taxon>Aleyrodidae</taxon>
        <taxon>Aleyrodinae</taxon>
        <taxon>Bemisia</taxon>
    </lineage>
</organism>
<evidence type="ECO:0000259" key="3">
    <source>
        <dbReference type="PROSITE" id="PS51269"/>
    </source>
</evidence>
<accession>A0A9P0AC93</accession>
<keyword evidence="5" id="KW-1185">Reference proteome</keyword>
<name>A0A9P0AC93_BEMTA</name>
<evidence type="ECO:0000256" key="2">
    <source>
        <dbReference type="ARBA" id="ARBA00093469"/>
    </source>
</evidence>
<dbReference type="EMBL" id="OU963865">
    <property type="protein sequence ID" value="CAH0388722.1"/>
    <property type="molecule type" value="Genomic_DNA"/>
</dbReference>
<protein>
    <recommendedName>
        <fullName evidence="1">COMM domain-containing protein 3</fullName>
    </recommendedName>
</protein>
<dbReference type="PANTHER" id="PTHR31159">
    <property type="entry name" value="COMM DOMAIN-CONTAINING PROTEIN 3"/>
    <property type="match status" value="1"/>
</dbReference>
<gene>
    <name evidence="4" type="ORF">BEMITA_LOCUS7619</name>
</gene>